<dbReference type="Proteomes" id="UP000290189">
    <property type="component" value="Unassembled WGS sequence"/>
</dbReference>
<organism evidence="6 8">
    <name type="scientific">Plasmodiophora brassicae</name>
    <name type="common">Clubroot disease agent</name>
    <dbReference type="NCBI Taxonomy" id="37360"/>
    <lineage>
        <taxon>Eukaryota</taxon>
        <taxon>Sar</taxon>
        <taxon>Rhizaria</taxon>
        <taxon>Endomyxa</taxon>
        <taxon>Phytomyxea</taxon>
        <taxon>Plasmodiophorida</taxon>
        <taxon>Plasmodiophoridae</taxon>
        <taxon>Plasmodiophora</taxon>
    </lineage>
</organism>
<proteinExistence type="predicted"/>
<keyword evidence="2 4" id="KW-0863">Zinc-finger</keyword>
<evidence type="ECO:0000256" key="4">
    <source>
        <dbReference type="PROSITE-ProRule" id="PRU00449"/>
    </source>
</evidence>
<dbReference type="InterPro" id="IPR035896">
    <property type="entry name" value="AN1-like_Znf"/>
</dbReference>
<evidence type="ECO:0000256" key="2">
    <source>
        <dbReference type="ARBA" id="ARBA00022771"/>
    </source>
</evidence>
<dbReference type="OrthoDB" id="428577at2759"/>
<dbReference type="InterPro" id="IPR000058">
    <property type="entry name" value="Znf_AN1"/>
</dbReference>
<dbReference type="PANTHER" id="PTHR46728:SF1">
    <property type="entry name" value="AN1-TYPE ZINC FINGER PROTEIN 4"/>
    <property type="match status" value="1"/>
</dbReference>
<evidence type="ECO:0000313" key="8">
    <source>
        <dbReference type="Proteomes" id="UP000039324"/>
    </source>
</evidence>
<dbReference type="GO" id="GO:0008270">
    <property type="term" value="F:zinc ion binding"/>
    <property type="evidence" value="ECO:0007669"/>
    <property type="project" value="UniProtKB-KW"/>
</dbReference>
<dbReference type="PANTHER" id="PTHR46728">
    <property type="entry name" value="AN1-TYPE ZINC FINGER PROTEIN 4"/>
    <property type="match status" value="1"/>
</dbReference>
<dbReference type="STRING" id="37360.A0A0G4J3Y6"/>
<dbReference type="EMBL" id="CDSF01000122">
    <property type="protein sequence ID" value="CEP01991.1"/>
    <property type="molecule type" value="Genomic_DNA"/>
</dbReference>
<dbReference type="InterPro" id="IPR053061">
    <property type="entry name" value="AN1-type_zinc_finger"/>
</dbReference>
<geneLocation type="mitochondrion" evidence="7"/>
<dbReference type="EMBL" id="OVEO01000010">
    <property type="protein sequence ID" value="SPQ98849.1"/>
    <property type="molecule type" value="Genomic_DNA"/>
</dbReference>
<evidence type="ECO:0000256" key="1">
    <source>
        <dbReference type="ARBA" id="ARBA00022723"/>
    </source>
</evidence>
<keyword evidence="7" id="KW-0496">Mitochondrion</keyword>
<evidence type="ECO:0000313" key="6">
    <source>
        <dbReference type="EMBL" id="CEP01991.1"/>
    </source>
</evidence>
<dbReference type="PROSITE" id="PS51039">
    <property type="entry name" value="ZF_AN1"/>
    <property type="match status" value="1"/>
</dbReference>
<reference evidence="7 9" key="2">
    <citation type="submission" date="2018-03" db="EMBL/GenBank/DDBJ databases">
        <authorList>
            <person name="Fogelqvist J."/>
        </authorList>
    </citation>
    <scope>NUCLEOTIDE SEQUENCE [LARGE SCALE GENOMIC DNA]</scope>
</reference>
<dbReference type="SUPFAM" id="SSF118310">
    <property type="entry name" value="AN1-like Zinc finger"/>
    <property type="match status" value="1"/>
</dbReference>
<reference evidence="6 8" key="1">
    <citation type="submission" date="2015-02" db="EMBL/GenBank/DDBJ databases">
        <authorList>
            <person name="Chooi Y.-H."/>
        </authorList>
    </citation>
    <scope>NUCLEOTIDE SEQUENCE [LARGE SCALE GENOMIC DNA]</scope>
    <source>
        <strain evidence="6">E3</strain>
    </source>
</reference>
<feature type="domain" description="AN1-type" evidence="5">
    <location>
        <begin position="43"/>
        <end position="92"/>
    </location>
</feature>
<evidence type="ECO:0000313" key="7">
    <source>
        <dbReference type="EMBL" id="SPQ98849.1"/>
    </source>
</evidence>
<name>A0A0G4J3Y6_PLABS</name>
<evidence type="ECO:0000313" key="9">
    <source>
        <dbReference type="Proteomes" id="UP000290189"/>
    </source>
</evidence>
<keyword evidence="3" id="KW-0862">Zinc</keyword>
<evidence type="ECO:0000256" key="3">
    <source>
        <dbReference type="ARBA" id="ARBA00022833"/>
    </source>
</evidence>
<dbReference type="AlphaFoldDB" id="A0A0G4J3Y6"/>
<evidence type="ECO:0000259" key="5">
    <source>
        <dbReference type="PROSITE" id="PS51039"/>
    </source>
</evidence>
<dbReference type="Proteomes" id="UP000039324">
    <property type="component" value="Unassembled WGS sequence"/>
</dbReference>
<dbReference type="SMART" id="SM00154">
    <property type="entry name" value="ZnF_AN1"/>
    <property type="match status" value="1"/>
</dbReference>
<gene>
    <name evidence="6" type="ORF">PBRA_002256</name>
    <name evidence="7" type="ORF">PLBR_LOCUS6064</name>
</gene>
<dbReference type="Gene3D" id="4.10.1110.10">
    <property type="entry name" value="AN1-like Zinc finger"/>
    <property type="match status" value="1"/>
</dbReference>
<dbReference type="Pfam" id="PF01428">
    <property type="entry name" value="zf-AN1"/>
    <property type="match status" value="1"/>
</dbReference>
<keyword evidence="1" id="KW-0479">Metal-binding</keyword>
<accession>A0A0G4J3Y6</accession>
<sequence length="111" mass="12175">MASLSADDRALMMVAFADDDRVPQVVDSLLALATSSVGTRQQQPGRMRCGLGGCGRRVTLAGAYACRCGRTYCQAHRPSESHDCTFDFKAFGQQILRRDNPIVRTRKVVPI</sequence>
<keyword evidence="8" id="KW-1185">Reference proteome</keyword>
<protein>
    <recommendedName>
        <fullName evidence="5">AN1-type domain-containing protein</fullName>
    </recommendedName>
</protein>